<feature type="region of interest" description="Disordered" evidence="1">
    <location>
        <begin position="525"/>
        <end position="639"/>
    </location>
</feature>
<feature type="region of interest" description="Disordered" evidence="1">
    <location>
        <begin position="79"/>
        <end position="123"/>
    </location>
</feature>
<keyword evidence="3" id="KW-1185">Reference proteome</keyword>
<feature type="region of interest" description="Disordered" evidence="1">
    <location>
        <begin position="1279"/>
        <end position="1335"/>
    </location>
</feature>
<feature type="compositionally biased region" description="Pro residues" evidence="1">
    <location>
        <begin position="1181"/>
        <end position="1196"/>
    </location>
</feature>
<dbReference type="EMBL" id="ML170158">
    <property type="protein sequence ID" value="TDL28140.1"/>
    <property type="molecule type" value="Genomic_DNA"/>
</dbReference>
<sequence>MALPSTPTQSTDAIYISPFTSPPAANLPKPSLSRTLSLKSSNSSLRKSNRHHHRHPRSPLPPHRLAKLANALGVSTPLPAFSPLTPQTSRSVSTPTATSRQLTASPVDFRSASPASSTSLRPPSSRFLLHVIPPVHFPHESEDDQDEYATFRRGTLVPLHPTLQTQLGAIAREFAMPSSQGMMLYLISGSGEDVAHDGPRITEEVWRWLWMRVLDDQQTHRGVGLGLGISSSSAPSSPEGYGQLRKLSSSSMLETPSHADWPSTARSYPLTPSPSTPSESSSIAAPRHPPRPPNPQPNPQRGHNGQQRSQSTDTDHDTPTVSSLDLDVRLLPGLDSPSLIPVLAKVEFDIERKGGGWYETWSRSRRDMWERQRKRAEGESEGIRKLELQAAKGPSWLSESAKAEAATDELEGAVESGYTPLDDAPDEGQDDDGTHEREDELDDDPTARVSNLDADPLADVFGHDDAAWSDLKSSRPDRFNDLALDGAVLGSSIEVKEGSITDGKLEGKEDTEEVMDLWNAHDRPQLNINIPSEPNSPHTVTSSPNLNDASRRLRRNVPPPLTFVPKSGVPNKLPTVSPSTQGSDGSNPNGNTGLAYLDDGTVLKDNGSQEPNAKTQRGDTDDIDYDDPPRTSIEEKREGAIFDDIDLDLDLSILTSEYDTDEPTTDPNDRRLSQLRMQRELDVLERNLAAFSPRDLSHSLALPTDMFQSALRSAPPTSLHFFGQPREGGLARSASARTGSRESSPIIPSLVPSVQLLPPVKPSVEIEEDVTITPPVFRQPVLVGTPSPIADSFVHYDRDSRASTSANAYQPGYVGGHATSISTTAEDEQARRPPKSPPRLALNGATRISIPAQKRKQSVSSASNLTLSAQPSMETVGGNEEDTPVSSTTLTPSLARNREEVVSPIIPLSPDPFGRYSSHEVSIASAEEQQRQSVAFSLSGERTSASFSNPPQRKSSLAGLSQRADTPGSSSHGHDGGNSSISGTSIFRRNSQTQSSRFSNDSMMEELGRGGKDRSTIMSVKSLRKLWRKSNKGSTSSIPPPTPIASTSSRPSPPRGSSILQQQQQPPQLPYPSIPEAENERSREPSPVPPRPPSKSPKLQNQSPVSVPRRERDSGALDPFYFDQDSRYPVRRSPSPSQGSFSMSQSQAPSPSTVQPPSRSGTPHSTSILGQPASSYRSSSPSPPPATMRQPTPPVTEPKEPKERGSVRKSILKWKNAASNITNSSGESTTPRKRRPSVLDVASNIMRSGSASGSAGSSGPESAVSPAVPEIPAAYRFQHSSHLYANAGRTPAHSPQPPPERRSGDTVSQFEIVSPRVNESLSYPYTGLDGHDGDD</sequence>
<reference evidence="2 3" key="1">
    <citation type="submission" date="2018-06" db="EMBL/GenBank/DDBJ databases">
        <title>A transcriptomic atlas of mushroom development highlights an independent origin of complex multicellularity.</title>
        <authorList>
            <consortium name="DOE Joint Genome Institute"/>
            <person name="Krizsan K."/>
            <person name="Almasi E."/>
            <person name="Merenyi Z."/>
            <person name="Sahu N."/>
            <person name="Viragh M."/>
            <person name="Koszo T."/>
            <person name="Mondo S."/>
            <person name="Kiss B."/>
            <person name="Balint B."/>
            <person name="Kues U."/>
            <person name="Barry K."/>
            <person name="Hegedus J.C."/>
            <person name="Henrissat B."/>
            <person name="Johnson J."/>
            <person name="Lipzen A."/>
            <person name="Ohm R."/>
            <person name="Nagy I."/>
            <person name="Pangilinan J."/>
            <person name="Yan J."/>
            <person name="Xiong Y."/>
            <person name="Grigoriev I.V."/>
            <person name="Hibbett D.S."/>
            <person name="Nagy L.G."/>
        </authorList>
    </citation>
    <scope>NUCLEOTIDE SEQUENCE [LARGE SCALE GENOMIC DNA]</scope>
    <source>
        <strain evidence="2 3">SZMC22713</strain>
    </source>
</reference>
<feature type="compositionally biased region" description="Low complexity" evidence="1">
    <location>
        <begin position="1248"/>
        <end position="1267"/>
    </location>
</feature>
<protein>
    <submittedName>
        <fullName evidence="2">Uncharacterized protein</fullName>
    </submittedName>
</protein>
<evidence type="ECO:0000313" key="3">
    <source>
        <dbReference type="Proteomes" id="UP000294933"/>
    </source>
</evidence>
<name>A0A4Y7QMJ4_9AGAM</name>
<dbReference type="VEuPathDB" id="FungiDB:BD410DRAFT_346342"/>
<feature type="region of interest" description="Disordered" evidence="1">
    <location>
        <begin position="391"/>
        <end position="460"/>
    </location>
</feature>
<evidence type="ECO:0000256" key="1">
    <source>
        <dbReference type="SAM" id="MobiDB-lite"/>
    </source>
</evidence>
<feature type="compositionally biased region" description="Polar residues" evidence="1">
    <location>
        <begin position="1"/>
        <end position="12"/>
    </location>
</feature>
<feature type="compositionally biased region" description="Basic and acidic residues" evidence="1">
    <location>
        <begin position="627"/>
        <end position="639"/>
    </location>
</feature>
<feature type="region of interest" description="Disordered" evidence="1">
    <location>
        <begin position="806"/>
        <end position="1267"/>
    </location>
</feature>
<accession>A0A4Y7QMJ4</accession>
<feature type="compositionally biased region" description="Polar residues" evidence="1">
    <location>
        <begin position="606"/>
        <end position="615"/>
    </location>
</feature>
<feature type="compositionally biased region" description="Polar residues" evidence="1">
    <location>
        <begin position="1305"/>
        <end position="1323"/>
    </location>
</feature>
<dbReference type="OrthoDB" id="2526154at2759"/>
<evidence type="ECO:0000313" key="2">
    <source>
        <dbReference type="EMBL" id="TDL28140.1"/>
    </source>
</evidence>
<feature type="compositionally biased region" description="Low complexity" evidence="1">
    <location>
        <begin position="884"/>
        <end position="894"/>
    </location>
</feature>
<feature type="compositionally biased region" description="Polar residues" evidence="1">
    <location>
        <begin position="84"/>
        <end position="104"/>
    </location>
</feature>
<feature type="compositionally biased region" description="Polar residues" evidence="1">
    <location>
        <begin position="574"/>
        <end position="592"/>
    </location>
</feature>
<feature type="compositionally biased region" description="Low complexity" evidence="1">
    <location>
        <begin position="1131"/>
        <end position="1147"/>
    </location>
</feature>
<feature type="compositionally biased region" description="Low complexity" evidence="1">
    <location>
        <begin position="228"/>
        <end position="242"/>
    </location>
</feature>
<organism evidence="2 3">
    <name type="scientific">Rickenella mellea</name>
    <dbReference type="NCBI Taxonomy" id="50990"/>
    <lineage>
        <taxon>Eukaryota</taxon>
        <taxon>Fungi</taxon>
        <taxon>Dikarya</taxon>
        <taxon>Basidiomycota</taxon>
        <taxon>Agaricomycotina</taxon>
        <taxon>Agaricomycetes</taxon>
        <taxon>Hymenochaetales</taxon>
        <taxon>Rickenellaceae</taxon>
        <taxon>Rickenella</taxon>
    </lineage>
</organism>
<feature type="region of interest" description="Disordered" evidence="1">
    <location>
        <begin position="722"/>
        <end position="746"/>
    </location>
</feature>
<feature type="compositionally biased region" description="Polar residues" evidence="1">
    <location>
        <begin position="931"/>
        <end position="959"/>
    </location>
</feature>
<feature type="region of interest" description="Disordered" evidence="1">
    <location>
        <begin position="1"/>
        <end position="63"/>
    </location>
</feature>
<feature type="compositionally biased region" description="Pro residues" evidence="1">
    <location>
        <begin position="1086"/>
        <end position="1095"/>
    </location>
</feature>
<feature type="compositionally biased region" description="Polar residues" evidence="1">
    <location>
        <begin position="1217"/>
        <end position="1229"/>
    </location>
</feature>
<feature type="compositionally biased region" description="Polar residues" evidence="1">
    <location>
        <begin position="526"/>
        <end position="548"/>
    </location>
</feature>
<feature type="compositionally biased region" description="Polar residues" evidence="1">
    <location>
        <begin position="1148"/>
        <end position="1169"/>
    </location>
</feature>
<feature type="compositionally biased region" description="Low complexity" evidence="1">
    <location>
        <begin position="31"/>
        <end position="46"/>
    </location>
</feature>
<feature type="compositionally biased region" description="Polar residues" evidence="1">
    <location>
        <begin position="984"/>
        <end position="1002"/>
    </location>
</feature>
<feature type="region of interest" description="Disordered" evidence="1">
    <location>
        <begin position="228"/>
        <end position="321"/>
    </location>
</feature>
<feature type="compositionally biased region" description="Basic residues" evidence="1">
    <location>
        <begin position="1022"/>
        <end position="1031"/>
    </location>
</feature>
<feature type="compositionally biased region" description="Polar residues" evidence="1">
    <location>
        <begin position="858"/>
        <end position="873"/>
    </location>
</feature>
<feature type="compositionally biased region" description="Low complexity" evidence="1">
    <location>
        <begin position="1044"/>
        <end position="1066"/>
    </location>
</feature>
<feature type="compositionally biased region" description="Basic and acidic residues" evidence="1">
    <location>
        <begin position="1006"/>
        <end position="1015"/>
    </location>
</feature>
<dbReference type="Proteomes" id="UP000294933">
    <property type="component" value="Unassembled WGS sequence"/>
</dbReference>
<gene>
    <name evidence="2" type="ORF">BD410DRAFT_346342</name>
</gene>
<feature type="compositionally biased region" description="Basic residues" evidence="1">
    <location>
        <begin position="47"/>
        <end position="57"/>
    </location>
</feature>
<feature type="compositionally biased region" description="Polar residues" evidence="1">
    <location>
        <begin position="113"/>
        <end position="122"/>
    </location>
</feature>
<feature type="compositionally biased region" description="Basic and acidic residues" evidence="1">
    <location>
        <begin position="1197"/>
        <end position="1206"/>
    </location>
</feature>
<proteinExistence type="predicted"/>